<dbReference type="Gene3D" id="3.90.1750.20">
    <property type="entry name" value="Putative Large Serine Recombinase, Chain B, Domain 2"/>
    <property type="match status" value="1"/>
</dbReference>
<evidence type="ECO:0000256" key="1">
    <source>
        <dbReference type="SAM" id="MobiDB-lite"/>
    </source>
</evidence>
<dbReference type="KEGG" id="cprt:FIC82_019910"/>
<dbReference type="OrthoDB" id="4500247at2"/>
<dbReference type="GO" id="GO:0000150">
    <property type="term" value="F:DNA strand exchange activity"/>
    <property type="evidence" value="ECO:0007669"/>
    <property type="project" value="InterPro"/>
</dbReference>
<dbReference type="SMART" id="SM00857">
    <property type="entry name" value="Resolvase"/>
    <property type="match status" value="1"/>
</dbReference>
<dbReference type="Pfam" id="PF00239">
    <property type="entry name" value="Resolvase"/>
    <property type="match status" value="1"/>
</dbReference>
<sequence length="573" mass="62649">MTSPESAAAIYVRRSSGKVGANRTLDEQESEARALAEREGLEVVRVFREREGTGASARSGKARPQWEAALAELDRGASFRTVIVWALDRADRRGSDTLGAMLSKHAATGRRILGVDGTDTSDPQQRLATIIRGEIAREYSEKLGDNVARTKRYRRESGLWLGGKPPWGLRKGADGKLEHDPATYPEARRAAEALLDGATLYSVVADLNERQVTLSTGKPWGTVVTRKARGEDVDVESQPQKWRVPTLSTIVHSPGWAGLQSIRRRAVGEDGSLGGWPFRAEVYRSAETGEPVSVGEGVITPEERAVILARLDDRRPPMQEGVPSSTRQRRSLLGTRLRCAQCGALPALTMPRKGYVYYRCGNAAQGAGRCSGYTCPVEGMDDYVIGRALIFLSQLDPDDATTREAFAGWAGEADPAVRAGRKAKELTLEAARADLARVRRLAVTGVLTEEEAAAELPRMREVVATAERELAERMGDEVIPVEALRDLQYLAETWDELDDAAQRRVIEATVKDVSVAQAPYRGARFSGPQRAVITFVDGTTWPRDGELVPHPGRAPDTMRRLARKEREAGTSSS</sequence>
<organism evidence="3 4">
    <name type="scientific">Cellulosimicrobium protaetiae</name>
    <dbReference type="NCBI Taxonomy" id="2587808"/>
    <lineage>
        <taxon>Bacteria</taxon>
        <taxon>Bacillati</taxon>
        <taxon>Actinomycetota</taxon>
        <taxon>Actinomycetes</taxon>
        <taxon>Micrococcales</taxon>
        <taxon>Promicromonosporaceae</taxon>
        <taxon>Cellulosimicrobium</taxon>
    </lineage>
</organism>
<dbReference type="InterPro" id="IPR050639">
    <property type="entry name" value="SSR_resolvase"/>
</dbReference>
<dbReference type="InterPro" id="IPR038109">
    <property type="entry name" value="DNA_bind_recomb_sf"/>
</dbReference>
<keyword evidence="4" id="KW-1185">Reference proteome</keyword>
<feature type="compositionally biased region" description="Basic and acidic residues" evidence="1">
    <location>
        <begin position="556"/>
        <end position="573"/>
    </location>
</feature>
<proteinExistence type="predicted"/>
<evidence type="ECO:0000313" key="3">
    <source>
        <dbReference type="EMBL" id="QJW38101.1"/>
    </source>
</evidence>
<gene>
    <name evidence="3" type="ORF">FIC82_019910</name>
</gene>
<dbReference type="PANTHER" id="PTHR30461:SF23">
    <property type="entry name" value="DNA RECOMBINASE-RELATED"/>
    <property type="match status" value="1"/>
</dbReference>
<evidence type="ECO:0000259" key="2">
    <source>
        <dbReference type="SMART" id="SM00857"/>
    </source>
</evidence>
<accession>A0A6M5ULI2</accession>
<dbReference type="SUPFAM" id="SSF53041">
    <property type="entry name" value="Resolvase-like"/>
    <property type="match status" value="1"/>
</dbReference>
<protein>
    <submittedName>
        <fullName evidence="3">Recombinase family protein</fullName>
    </submittedName>
</protein>
<dbReference type="Proteomes" id="UP000451354">
    <property type="component" value="Chromosome"/>
</dbReference>
<reference evidence="4" key="1">
    <citation type="journal article" date="2022" name="Int. J. Syst. Evol. Microbiol.">
        <title>Cellulosimicrobium protaetiae sp. nov., isolated from the gut of the larva of Protaetia brevitarsis seulensis.</title>
        <authorList>
            <person name="Le Han H."/>
            <person name="Nguyen T.T.H."/>
            <person name="Li Z."/>
            <person name="Shin N.R."/>
            <person name="Kim S.G."/>
        </authorList>
    </citation>
    <scope>NUCLEOTIDE SEQUENCE [LARGE SCALE GENOMIC DNA]</scope>
    <source>
        <strain evidence="4">BI34</strain>
    </source>
</reference>
<dbReference type="InterPro" id="IPR036162">
    <property type="entry name" value="Resolvase-like_N_sf"/>
</dbReference>
<dbReference type="Gene3D" id="3.40.50.1390">
    <property type="entry name" value="Resolvase, N-terminal catalytic domain"/>
    <property type="match status" value="1"/>
</dbReference>
<feature type="domain" description="Resolvase/invertase-type recombinase catalytic" evidence="2">
    <location>
        <begin position="8"/>
        <end position="160"/>
    </location>
</feature>
<evidence type="ECO:0000313" key="4">
    <source>
        <dbReference type="Proteomes" id="UP000451354"/>
    </source>
</evidence>
<dbReference type="GO" id="GO:0003677">
    <property type="term" value="F:DNA binding"/>
    <property type="evidence" value="ECO:0007669"/>
    <property type="project" value="InterPro"/>
</dbReference>
<dbReference type="CDD" id="cd00338">
    <property type="entry name" value="Ser_Recombinase"/>
    <property type="match status" value="1"/>
</dbReference>
<dbReference type="RefSeq" id="WP_154799639.1">
    <property type="nucleotide sequence ID" value="NZ_CP052757.1"/>
</dbReference>
<dbReference type="InterPro" id="IPR006119">
    <property type="entry name" value="Resolv_N"/>
</dbReference>
<feature type="region of interest" description="Disordered" evidence="1">
    <location>
        <begin position="542"/>
        <end position="573"/>
    </location>
</feature>
<dbReference type="AlphaFoldDB" id="A0A6M5ULI2"/>
<dbReference type="PANTHER" id="PTHR30461">
    <property type="entry name" value="DNA-INVERTASE FROM LAMBDOID PROPHAGE"/>
    <property type="match status" value="1"/>
</dbReference>
<dbReference type="EMBL" id="CP052757">
    <property type="protein sequence ID" value="QJW38101.1"/>
    <property type="molecule type" value="Genomic_DNA"/>
</dbReference>
<name>A0A6M5ULI2_9MICO</name>